<feature type="domain" description="S1 motif" evidence="6">
    <location>
        <begin position="286"/>
        <end position="352"/>
    </location>
</feature>
<feature type="domain" description="S1 motif" evidence="6">
    <location>
        <begin position="373"/>
        <end position="441"/>
    </location>
</feature>
<dbReference type="Gene3D" id="2.40.50.140">
    <property type="entry name" value="Nucleic acid-binding proteins"/>
    <property type="match status" value="4"/>
</dbReference>
<dbReference type="Proteomes" id="UP000315647">
    <property type="component" value="Chromosome"/>
</dbReference>
<feature type="domain" description="S1 motif" evidence="6">
    <location>
        <begin position="458"/>
        <end position="527"/>
    </location>
</feature>
<dbReference type="RefSeq" id="WP_145451541.1">
    <property type="nucleotide sequence ID" value="NZ_CP037421.1"/>
</dbReference>
<dbReference type="FunFam" id="2.40.50.140:FF:000051">
    <property type="entry name" value="RNA-binding transcriptional accessory protein"/>
    <property type="match status" value="1"/>
</dbReference>
<dbReference type="PRINTS" id="PR00681">
    <property type="entry name" value="RIBOSOMALS1"/>
</dbReference>
<reference evidence="7 8" key="1">
    <citation type="submission" date="2019-03" db="EMBL/GenBank/DDBJ databases">
        <title>Deep-cultivation of Planctomycetes and their phenomic and genomic characterization uncovers novel biology.</title>
        <authorList>
            <person name="Wiegand S."/>
            <person name="Jogler M."/>
            <person name="Boedeker C."/>
            <person name="Pinto D."/>
            <person name="Vollmers J."/>
            <person name="Rivas-Marin E."/>
            <person name="Kohn T."/>
            <person name="Peeters S.H."/>
            <person name="Heuer A."/>
            <person name="Rast P."/>
            <person name="Oberbeckmann S."/>
            <person name="Bunk B."/>
            <person name="Jeske O."/>
            <person name="Meyerdierks A."/>
            <person name="Storesund J.E."/>
            <person name="Kallscheuer N."/>
            <person name="Luecker S."/>
            <person name="Lage O.M."/>
            <person name="Pohl T."/>
            <person name="Merkel B.J."/>
            <person name="Hornburger P."/>
            <person name="Mueller R.-W."/>
            <person name="Bruemmer F."/>
            <person name="Labrenz M."/>
            <person name="Spormann A.M."/>
            <person name="Op den Camp H."/>
            <person name="Overmann J."/>
            <person name="Amann R."/>
            <person name="Jetten M.S.M."/>
            <person name="Mascher T."/>
            <person name="Medema M.H."/>
            <person name="Devos D.P."/>
            <person name="Kaster A.-K."/>
            <person name="Ovreas L."/>
            <person name="Rohde M."/>
            <person name="Galperin M.Y."/>
            <person name="Jogler C."/>
        </authorList>
    </citation>
    <scope>NUCLEOTIDE SEQUENCE [LARGE SCALE GENOMIC DNA]</scope>
    <source>
        <strain evidence="7 8">Enr10</strain>
    </source>
</reference>
<evidence type="ECO:0000256" key="4">
    <source>
        <dbReference type="ARBA" id="ARBA00025604"/>
    </source>
</evidence>
<feature type="region of interest" description="Disordered" evidence="5">
    <location>
        <begin position="533"/>
        <end position="579"/>
    </location>
</feature>
<evidence type="ECO:0000256" key="1">
    <source>
        <dbReference type="ARBA" id="ARBA00006767"/>
    </source>
</evidence>
<dbReference type="SUPFAM" id="SSF50249">
    <property type="entry name" value="Nucleic acid-binding proteins"/>
    <property type="match status" value="4"/>
</dbReference>
<dbReference type="InterPro" id="IPR035104">
    <property type="entry name" value="Ribosomal_protein_S1-like"/>
</dbReference>
<dbReference type="SMART" id="SM00316">
    <property type="entry name" value="S1"/>
    <property type="match status" value="4"/>
</dbReference>
<dbReference type="GO" id="GO:0003729">
    <property type="term" value="F:mRNA binding"/>
    <property type="evidence" value="ECO:0007669"/>
    <property type="project" value="TreeGrafter"/>
</dbReference>
<feature type="compositionally biased region" description="Low complexity" evidence="5">
    <location>
        <begin position="19"/>
        <end position="74"/>
    </location>
</feature>
<organism evidence="7 8">
    <name type="scientific">Gimesia panareensis</name>
    <dbReference type="NCBI Taxonomy" id="2527978"/>
    <lineage>
        <taxon>Bacteria</taxon>
        <taxon>Pseudomonadati</taxon>
        <taxon>Planctomycetota</taxon>
        <taxon>Planctomycetia</taxon>
        <taxon>Planctomycetales</taxon>
        <taxon>Planctomycetaceae</taxon>
        <taxon>Gimesia</taxon>
    </lineage>
</organism>
<feature type="region of interest" description="Disordered" evidence="5">
    <location>
        <begin position="1"/>
        <end position="123"/>
    </location>
</feature>
<dbReference type="AlphaFoldDB" id="A0A517QCX2"/>
<dbReference type="PROSITE" id="PS50126">
    <property type="entry name" value="S1"/>
    <property type="match status" value="4"/>
</dbReference>
<feature type="compositionally biased region" description="Low complexity" evidence="5">
    <location>
        <begin position="181"/>
        <end position="196"/>
    </location>
</feature>
<feature type="region of interest" description="Disordered" evidence="5">
    <location>
        <begin position="163"/>
        <end position="204"/>
    </location>
</feature>
<dbReference type="GO" id="GO:0006412">
    <property type="term" value="P:translation"/>
    <property type="evidence" value="ECO:0007669"/>
    <property type="project" value="TreeGrafter"/>
</dbReference>
<evidence type="ECO:0000256" key="3">
    <source>
        <dbReference type="ARBA" id="ARBA00023274"/>
    </source>
</evidence>
<evidence type="ECO:0000313" key="8">
    <source>
        <dbReference type="Proteomes" id="UP000315647"/>
    </source>
</evidence>
<feature type="compositionally biased region" description="Low complexity" evidence="5">
    <location>
        <begin position="95"/>
        <end position="104"/>
    </location>
</feature>
<dbReference type="GO" id="GO:0022627">
    <property type="term" value="C:cytosolic small ribosomal subunit"/>
    <property type="evidence" value="ECO:0007669"/>
    <property type="project" value="TreeGrafter"/>
</dbReference>
<keyword evidence="8" id="KW-1185">Reference proteome</keyword>
<comment type="function">
    <text evidence="4">Binds mRNA; thus facilitating recognition of the initiation point. It is needed to translate mRNA with a short Shine-Dalgarno (SD) purine-rich sequence.</text>
</comment>
<accession>A0A517QCX2</accession>
<proteinExistence type="inferred from homology"/>
<keyword evidence="3" id="KW-0687">Ribonucleoprotein</keyword>
<comment type="similarity">
    <text evidence="1">Belongs to the bacterial ribosomal protein bS1 family.</text>
</comment>
<dbReference type="EMBL" id="CP037421">
    <property type="protein sequence ID" value="QDT29473.1"/>
    <property type="molecule type" value="Genomic_DNA"/>
</dbReference>
<dbReference type="InterPro" id="IPR003029">
    <property type="entry name" value="S1_domain"/>
</dbReference>
<feature type="domain" description="S1 motif" evidence="6">
    <location>
        <begin position="205"/>
        <end position="270"/>
    </location>
</feature>
<keyword evidence="2 7" id="KW-0689">Ribosomal protein</keyword>
<dbReference type="InterPro" id="IPR050437">
    <property type="entry name" value="Ribos_protein_bS1-like"/>
</dbReference>
<evidence type="ECO:0000256" key="2">
    <source>
        <dbReference type="ARBA" id="ARBA00022980"/>
    </source>
</evidence>
<dbReference type="Pfam" id="PF00575">
    <property type="entry name" value="S1"/>
    <property type="match status" value="4"/>
</dbReference>
<dbReference type="CDD" id="cd04465">
    <property type="entry name" value="S1_RPS1_repeat_ec2_hs2"/>
    <property type="match status" value="1"/>
</dbReference>
<protein>
    <submittedName>
        <fullName evidence="7">30S ribosomal protein S1</fullName>
    </submittedName>
</protein>
<gene>
    <name evidence="7" type="primary">rpsA_3</name>
    <name evidence="7" type="ORF">Enr10x_48270</name>
</gene>
<dbReference type="GO" id="GO:0003735">
    <property type="term" value="F:structural constituent of ribosome"/>
    <property type="evidence" value="ECO:0007669"/>
    <property type="project" value="TreeGrafter"/>
</dbReference>
<evidence type="ECO:0000259" key="6">
    <source>
        <dbReference type="PROSITE" id="PS50126"/>
    </source>
</evidence>
<dbReference type="CDD" id="cd05688">
    <property type="entry name" value="S1_RPS1_repeat_ec3"/>
    <property type="match status" value="1"/>
</dbReference>
<sequence length="579" mass="62060">MSSEQPSTEEIKTSEESAETQASSEQQQPAENQPAEQQETESASSEQAPAETVAETPAPAEAAAAESEPAAQPEEAAKPERKVQLNPKVDPSQFKAIPAAGAAPAAPPKKDEAEAEDAVEVTQEQLQEAAMMQIAEAATPVDIPDDVEDLGDDLEAELAAALSGQGAQELPKNFSEEEAAADAAAETSATPAAASTPGEDGLAEGDRLKGIVESINNDDVFIDLGSRALGTPGIVPLRQFGDKTPEIGQEVEVKVTAIKEAEGLIQLSLPRGHHKPAGDWDAVAVGQVVECVVNKSNKGGLEVNVGSLRGFLPASQADLYFVGDLEPFVGQKLTVQITEVNPKKRNLVVSRRKYLESEREEIQKELWEKLAVGQELTGTVKNIKDYGAFVDLGGIDGFLHIGEISWNRIKHPKDALSEQQKVNVKILKIDREKNRISLGMKQLLQDPWQLAEDRYATGSTVSGKVTRTTDFGAFVELEPGLEGLVHISELDHRRVKRVTEVLTTGQETTAKVLEVDPNRKRISLSLKALIDKPDAPAEVEDESQPAYERKRKGPLLGGNADDSSSGSGGGLFGNPDDYK</sequence>
<name>A0A517QCX2_9PLAN</name>
<evidence type="ECO:0000313" key="7">
    <source>
        <dbReference type="EMBL" id="QDT29473.1"/>
    </source>
</evidence>
<dbReference type="PANTHER" id="PTHR10724">
    <property type="entry name" value="30S RIBOSOMAL PROTEIN S1"/>
    <property type="match status" value="1"/>
</dbReference>
<evidence type="ECO:0000256" key="5">
    <source>
        <dbReference type="SAM" id="MobiDB-lite"/>
    </source>
</evidence>
<dbReference type="PANTHER" id="PTHR10724:SF7">
    <property type="entry name" value="SMALL RIBOSOMAL SUBUNIT PROTEIN BS1C"/>
    <property type="match status" value="1"/>
</dbReference>
<dbReference type="FunFam" id="2.40.50.140:FF:000103">
    <property type="entry name" value="protein RRP5 homolog"/>
    <property type="match status" value="1"/>
</dbReference>
<dbReference type="InterPro" id="IPR012340">
    <property type="entry name" value="NA-bd_OB-fold"/>
</dbReference>